<feature type="compositionally biased region" description="Basic and acidic residues" evidence="12">
    <location>
        <begin position="94"/>
        <end position="112"/>
    </location>
</feature>
<evidence type="ECO:0000256" key="6">
    <source>
        <dbReference type="ARBA" id="ARBA00022532"/>
    </source>
</evidence>
<comment type="catalytic activity">
    <reaction evidence="10 11">
        <text>N(6)-[(R)-dihydrolipoyl]-L-lysyl-[protein] + succinyl-CoA = N(6)-[(R)-S(8)-succinyldihydrolipoyl]-L-lysyl-[protein] + CoA</text>
        <dbReference type="Rhea" id="RHEA:15213"/>
        <dbReference type="Rhea" id="RHEA-COMP:10475"/>
        <dbReference type="Rhea" id="RHEA-COMP:20092"/>
        <dbReference type="ChEBI" id="CHEBI:57287"/>
        <dbReference type="ChEBI" id="CHEBI:57292"/>
        <dbReference type="ChEBI" id="CHEBI:83100"/>
        <dbReference type="ChEBI" id="CHEBI:83120"/>
        <dbReference type="EC" id="2.3.1.61"/>
    </reaction>
</comment>
<dbReference type="SUPFAM" id="SSF51230">
    <property type="entry name" value="Single hybrid motif"/>
    <property type="match status" value="1"/>
</dbReference>
<dbReference type="Gene3D" id="2.40.50.100">
    <property type="match status" value="1"/>
</dbReference>
<dbReference type="InterPro" id="IPR023213">
    <property type="entry name" value="CAT-like_dom_sf"/>
</dbReference>
<evidence type="ECO:0000256" key="9">
    <source>
        <dbReference type="ARBA" id="ARBA00023315"/>
    </source>
</evidence>
<dbReference type="SUPFAM" id="SSF47005">
    <property type="entry name" value="Peripheral subunit-binding domain of 2-oxo acid dehydrogenase complex"/>
    <property type="match status" value="1"/>
</dbReference>
<accession>A0A1U7PXD9</accession>
<dbReference type="PANTHER" id="PTHR43416:SF5">
    <property type="entry name" value="DIHYDROLIPOYLLYSINE-RESIDUE SUCCINYLTRANSFERASE COMPONENT OF 2-OXOGLUTARATE DEHYDROGENASE COMPLEX, MITOCHONDRIAL"/>
    <property type="match status" value="1"/>
</dbReference>
<dbReference type="InterPro" id="IPR000089">
    <property type="entry name" value="Biotin_lipoyl"/>
</dbReference>
<dbReference type="InterPro" id="IPR004167">
    <property type="entry name" value="PSBD"/>
</dbReference>
<dbReference type="NCBIfam" id="TIGR01347">
    <property type="entry name" value="sucB"/>
    <property type="match status" value="1"/>
</dbReference>
<sequence>MSILEMKVPSPGESITEVEIATWLVKDGDYVEKDQPIAEVDSDKATLELPAEQSGVITLKAEEGEVVQVGQVVCLIDMDAAKPEGGAAAPAEAPKAEAKKEEPAPVKAEAPKTDSYAAQTPSPAAKKILDEKGIEATQVKGTGRDGRITKEDAVTASVPAMGTAPAGGNRSQSTTKLSVLRRKVAARLVSVKNETAMLTTFNEVDMSEIFRIRKQYKEEFIAKHGIGLGFMSFFTKAVTRALELYPDVNASIDGDFKINYDFADISIAVSGPKGLMVPVLRNAENMTLRGVEANIKDLAIKVRDGKITLDEMTGGTFTITNGGTFGSMLSTPIINPPQSAILGMHNIIQRPVAVDGQVVIRPMMYVALSYDHRIIDGKESVGFLVAVKEAIDNPVEFLMGGDERKALEL</sequence>
<feature type="domain" description="Peripheral subunit-binding (PSBD)" evidence="14">
    <location>
        <begin position="120"/>
        <end position="157"/>
    </location>
</feature>
<dbReference type="EC" id="2.3.1.61" evidence="4 11"/>
<dbReference type="RefSeq" id="WP_076784305.1">
    <property type="nucleotide sequence ID" value="NZ_FTPU01000046.1"/>
</dbReference>
<keyword evidence="7 11" id="KW-0808">Transferase</keyword>
<dbReference type="Pfam" id="PF00364">
    <property type="entry name" value="Biotin_lipoyl"/>
    <property type="match status" value="1"/>
</dbReference>
<dbReference type="GO" id="GO:0045252">
    <property type="term" value="C:oxoglutarate dehydrogenase complex"/>
    <property type="evidence" value="ECO:0007669"/>
    <property type="project" value="UniProtKB-UniRule"/>
</dbReference>
<protein>
    <recommendedName>
        <fullName evidence="5 11">Dihydrolipoyllysine-residue succinyltransferase component of 2-oxoglutarate dehydrogenase complex</fullName>
        <ecNumber evidence="4 11">2.3.1.61</ecNumber>
    </recommendedName>
    <alternativeName>
        <fullName evidence="11">2-oxoglutarate dehydrogenase complex component E2</fullName>
    </alternativeName>
</protein>
<dbReference type="InterPro" id="IPR006255">
    <property type="entry name" value="SucB"/>
</dbReference>
<dbReference type="AlphaFoldDB" id="A0A1U7PXD9"/>
<dbReference type="Pfam" id="PF02817">
    <property type="entry name" value="E3_binding"/>
    <property type="match status" value="1"/>
</dbReference>
<proteinExistence type="inferred from homology"/>
<feature type="domain" description="Lipoyl-binding" evidence="13">
    <location>
        <begin position="3"/>
        <end position="77"/>
    </location>
</feature>
<dbReference type="GO" id="GO:0033512">
    <property type="term" value="P:L-lysine catabolic process to acetyl-CoA via saccharopine"/>
    <property type="evidence" value="ECO:0007669"/>
    <property type="project" value="UniProtKB-UniRule"/>
</dbReference>
<keyword evidence="16" id="KW-1185">Reference proteome</keyword>
<dbReference type="Gene3D" id="3.30.559.10">
    <property type="entry name" value="Chloramphenicol acetyltransferase-like domain"/>
    <property type="match status" value="1"/>
</dbReference>
<dbReference type="InterPro" id="IPR001078">
    <property type="entry name" value="2-oxoacid_DH_actylTfrase"/>
</dbReference>
<dbReference type="Proteomes" id="UP000187261">
    <property type="component" value="Unassembled WGS sequence"/>
</dbReference>
<dbReference type="OrthoDB" id="9805770at2"/>
<evidence type="ECO:0000259" key="13">
    <source>
        <dbReference type="PROSITE" id="PS50968"/>
    </source>
</evidence>
<keyword evidence="9 11" id="KW-0012">Acyltransferase</keyword>
<dbReference type="InterPro" id="IPR011053">
    <property type="entry name" value="Single_hybrid_motif"/>
</dbReference>
<comment type="pathway">
    <text evidence="2 11">Amino-acid degradation; L-lysine degradation via saccharopine pathway; glutaryl-CoA from L-lysine: step 6/6.</text>
</comment>
<evidence type="ECO:0000256" key="4">
    <source>
        <dbReference type="ARBA" id="ARBA00012945"/>
    </source>
</evidence>
<dbReference type="STRING" id="1121284.SAMN05660493_02963"/>
<reference evidence="16" key="1">
    <citation type="submission" date="2016-10" db="EMBL/GenBank/DDBJ databases">
        <authorList>
            <person name="Varghese N."/>
            <person name="Submissions S."/>
        </authorList>
    </citation>
    <scope>NUCLEOTIDE SEQUENCE [LARGE SCALE GENOMIC DNA]</scope>
    <source>
        <strain evidence="16">DSM 19482</strain>
    </source>
</reference>
<dbReference type="EMBL" id="FTPU01000046">
    <property type="protein sequence ID" value="SIT98225.1"/>
    <property type="molecule type" value="Genomic_DNA"/>
</dbReference>
<dbReference type="GO" id="GO:0004149">
    <property type="term" value="F:dihydrolipoyllysine-residue succinyltransferase activity"/>
    <property type="evidence" value="ECO:0007669"/>
    <property type="project" value="UniProtKB-UniRule"/>
</dbReference>
<dbReference type="InterPro" id="IPR036625">
    <property type="entry name" value="E3-bd_dom_sf"/>
</dbReference>
<comment type="similarity">
    <text evidence="3 11">Belongs to the 2-oxoacid dehydrogenase family.</text>
</comment>
<evidence type="ECO:0000256" key="1">
    <source>
        <dbReference type="ARBA" id="ARBA00004052"/>
    </source>
</evidence>
<gene>
    <name evidence="15" type="ORF">SAMN05660493_02963</name>
</gene>
<dbReference type="GO" id="GO:0006099">
    <property type="term" value="P:tricarboxylic acid cycle"/>
    <property type="evidence" value="ECO:0007669"/>
    <property type="project" value="UniProtKB-UniRule"/>
</dbReference>
<dbReference type="Gene3D" id="4.10.320.10">
    <property type="entry name" value="E3-binding domain"/>
    <property type="match status" value="1"/>
</dbReference>
<dbReference type="CDD" id="cd06849">
    <property type="entry name" value="lipoyl_domain"/>
    <property type="match status" value="1"/>
</dbReference>
<evidence type="ECO:0000256" key="3">
    <source>
        <dbReference type="ARBA" id="ARBA00007317"/>
    </source>
</evidence>
<evidence type="ECO:0000256" key="8">
    <source>
        <dbReference type="ARBA" id="ARBA00022823"/>
    </source>
</evidence>
<dbReference type="PANTHER" id="PTHR43416">
    <property type="entry name" value="DIHYDROLIPOYLLYSINE-RESIDUE SUCCINYLTRANSFERASE COMPONENT OF 2-OXOGLUTARATE DEHYDROGENASE COMPLEX, MITOCHONDRIAL-RELATED"/>
    <property type="match status" value="1"/>
</dbReference>
<evidence type="ECO:0000256" key="10">
    <source>
        <dbReference type="ARBA" id="ARBA00052761"/>
    </source>
</evidence>
<comment type="cofactor">
    <cofactor evidence="11">
        <name>(R)-lipoate</name>
        <dbReference type="ChEBI" id="CHEBI:83088"/>
    </cofactor>
    <text evidence="11">Binds 1 lipoyl cofactor covalently.</text>
</comment>
<feature type="region of interest" description="Disordered" evidence="12">
    <location>
        <begin position="84"/>
        <end position="147"/>
    </location>
</feature>
<evidence type="ECO:0000256" key="5">
    <source>
        <dbReference type="ARBA" id="ARBA00019511"/>
    </source>
</evidence>
<keyword evidence="6 11" id="KW-0816">Tricarboxylic acid cycle</keyword>
<dbReference type="UniPathway" id="UPA00868">
    <property type="reaction ID" value="UER00840"/>
</dbReference>
<feature type="compositionally biased region" description="Low complexity" evidence="12">
    <location>
        <begin position="84"/>
        <end position="93"/>
    </location>
</feature>
<evidence type="ECO:0000256" key="12">
    <source>
        <dbReference type="SAM" id="MobiDB-lite"/>
    </source>
</evidence>
<evidence type="ECO:0000256" key="7">
    <source>
        <dbReference type="ARBA" id="ARBA00022679"/>
    </source>
</evidence>
<dbReference type="PROSITE" id="PS51826">
    <property type="entry name" value="PSBD"/>
    <property type="match status" value="1"/>
</dbReference>
<dbReference type="NCBIfam" id="NF004309">
    <property type="entry name" value="PRK05704.1"/>
    <property type="match status" value="1"/>
</dbReference>
<comment type="function">
    <text evidence="1 11">E2 component of the 2-oxoglutarate dehydrogenase (OGDH) complex which catalyzes the second step in the conversion of 2-oxoglutarate to succinyl-CoA and CO(2).</text>
</comment>
<evidence type="ECO:0000313" key="16">
    <source>
        <dbReference type="Proteomes" id="UP000187261"/>
    </source>
</evidence>
<dbReference type="PROSITE" id="PS50968">
    <property type="entry name" value="BIOTINYL_LIPOYL"/>
    <property type="match status" value="1"/>
</dbReference>
<dbReference type="Pfam" id="PF00198">
    <property type="entry name" value="2-oxoacid_dh"/>
    <property type="match status" value="1"/>
</dbReference>
<evidence type="ECO:0000256" key="2">
    <source>
        <dbReference type="ARBA" id="ARBA00005145"/>
    </source>
</evidence>
<dbReference type="GO" id="GO:0005829">
    <property type="term" value="C:cytosol"/>
    <property type="evidence" value="ECO:0007669"/>
    <property type="project" value="TreeGrafter"/>
</dbReference>
<name>A0A1U7PXD9_9FLAO</name>
<evidence type="ECO:0000256" key="11">
    <source>
        <dbReference type="RuleBase" id="RU361138"/>
    </source>
</evidence>
<keyword evidence="8 11" id="KW-0450">Lipoyl</keyword>
<evidence type="ECO:0000313" key="15">
    <source>
        <dbReference type="EMBL" id="SIT98225.1"/>
    </source>
</evidence>
<dbReference type="SUPFAM" id="SSF52777">
    <property type="entry name" value="CoA-dependent acyltransferases"/>
    <property type="match status" value="1"/>
</dbReference>
<evidence type="ECO:0000259" key="14">
    <source>
        <dbReference type="PROSITE" id="PS51826"/>
    </source>
</evidence>
<organism evidence="15 16">
    <name type="scientific">Epilithonimonas bovis DSM 19482</name>
    <dbReference type="NCBI Taxonomy" id="1121284"/>
    <lineage>
        <taxon>Bacteria</taxon>
        <taxon>Pseudomonadati</taxon>
        <taxon>Bacteroidota</taxon>
        <taxon>Flavobacteriia</taxon>
        <taxon>Flavobacteriales</taxon>
        <taxon>Weeksellaceae</taxon>
        <taxon>Chryseobacterium group</taxon>
        <taxon>Epilithonimonas</taxon>
    </lineage>
</organism>
<dbReference type="InterPro" id="IPR050537">
    <property type="entry name" value="2-oxoacid_dehydrogenase"/>
</dbReference>